<proteinExistence type="predicted"/>
<reference evidence="2 3" key="2">
    <citation type="journal article" date="2022" name="Mol. Biol. Evol.">
        <title>Comparative Genomics Reveals Insights into the Divergent Evolution of Astigmatic Mites and Household Pest Adaptations.</title>
        <authorList>
            <person name="Xiong Q."/>
            <person name="Wan A.T."/>
            <person name="Liu X."/>
            <person name="Fung C.S."/>
            <person name="Xiao X."/>
            <person name="Malainual N."/>
            <person name="Hou J."/>
            <person name="Wang L."/>
            <person name="Wang M."/>
            <person name="Yang K.Y."/>
            <person name="Cui Y."/>
            <person name="Leung E.L."/>
            <person name="Nong W."/>
            <person name="Shin S.K."/>
            <person name="Au S.W."/>
            <person name="Jeong K.Y."/>
            <person name="Chew F.T."/>
            <person name="Hui J.H."/>
            <person name="Leung T.F."/>
            <person name="Tungtrongchitr A."/>
            <person name="Zhong N."/>
            <person name="Liu Z."/>
            <person name="Tsui S.K."/>
        </authorList>
    </citation>
    <scope>NUCLEOTIDE SEQUENCE [LARGE SCALE GENOMIC DNA]</scope>
    <source>
        <strain evidence="2">Derp</strain>
    </source>
</reference>
<keyword evidence="3" id="KW-1185">Reference proteome</keyword>
<keyword evidence="1" id="KW-0812">Transmembrane</keyword>
<protein>
    <submittedName>
        <fullName evidence="2">Uncharacterized protein</fullName>
    </submittedName>
</protein>
<keyword evidence="1" id="KW-1133">Transmembrane helix</keyword>
<evidence type="ECO:0000313" key="3">
    <source>
        <dbReference type="Proteomes" id="UP000887458"/>
    </source>
</evidence>
<dbReference type="EMBL" id="NJHN03000098">
    <property type="protein sequence ID" value="KAH9415388.1"/>
    <property type="molecule type" value="Genomic_DNA"/>
</dbReference>
<gene>
    <name evidence="2" type="ORF">DERP_012685</name>
</gene>
<sequence>MWPIWRPNSNRSKYVLFDDDDGIAGNNEQSNQNEAEKIHAKQSYKSMADKLDYFHRYYQSFDSSVEDEQPYVHAESNIDNREQQQHCALSSSSLPAVQILNNDNNDHLTKANKFLKSSFDQPTDESTFTNSTGIFITMADPVTSNIGVAADKAKPTTNKCKCSPATMLSLIILLFFMFLLFIVSYGLIDNFINCGHRQV</sequence>
<comment type="caution">
    <text evidence="2">The sequence shown here is derived from an EMBL/GenBank/DDBJ whole genome shotgun (WGS) entry which is preliminary data.</text>
</comment>
<evidence type="ECO:0000256" key="1">
    <source>
        <dbReference type="SAM" id="Phobius"/>
    </source>
</evidence>
<organism evidence="2 3">
    <name type="scientific">Dermatophagoides pteronyssinus</name>
    <name type="common">European house dust mite</name>
    <dbReference type="NCBI Taxonomy" id="6956"/>
    <lineage>
        <taxon>Eukaryota</taxon>
        <taxon>Metazoa</taxon>
        <taxon>Ecdysozoa</taxon>
        <taxon>Arthropoda</taxon>
        <taxon>Chelicerata</taxon>
        <taxon>Arachnida</taxon>
        <taxon>Acari</taxon>
        <taxon>Acariformes</taxon>
        <taxon>Sarcoptiformes</taxon>
        <taxon>Astigmata</taxon>
        <taxon>Psoroptidia</taxon>
        <taxon>Analgoidea</taxon>
        <taxon>Pyroglyphidae</taxon>
        <taxon>Dermatophagoidinae</taxon>
        <taxon>Dermatophagoides</taxon>
    </lineage>
</organism>
<keyword evidence="1" id="KW-0472">Membrane</keyword>
<dbReference type="Proteomes" id="UP000887458">
    <property type="component" value="Unassembled WGS sequence"/>
</dbReference>
<reference evidence="2 3" key="1">
    <citation type="journal article" date="2018" name="J. Allergy Clin. Immunol.">
        <title>High-quality assembly of Dermatophagoides pteronyssinus genome and transcriptome reveals a wide range of novel allergens.</title>
        <authorList>
            <person name="Liu X.Y."/>
            <person name="Yang K.Y."/>
            <person name="Wang M.Q."/>
            <person name="Kwok J.S."/>
            <person name="Zeng X."/>
            <person name="Yang Z."/>
            <person name="Xiao X.J."/>
            <person name="Lau C.P."/>
            <person name="Li Y."/>
            <person name="Huang Z.M."/>
            <person name="Ba J.G."/>
            <person name="Yim A.K."/>
            <person name="Ouyang C.Y."/>
            <person name="Ngai S.M."/>
            <person name="Chan T.F."/>
            <person name="Leung E.L."/>
            <person name="Liu L."/>
            <person name="Liu Z.G."/>
            <person name="Tsui S.K."/>
        </authorList>
    </citation>
    <scope>NUCLEOTIDE SEQUENCE [LARGE SCALE GENOMIC DNA]</scope>
    <source>
        <strain evidence="2">Derp</strain>
    </source>
</reference>
<feature type="transmembrane region" description="Helical" evidence="1">
    <location>
        <begin position="167"/>
        <end position="188"/>
    </location>
</feature>
<name>A0ABQ8IYJ2_DERPT</name>
<evidence type="ECO:0000313" key="2">
    <source>
        <dbReference type="EMBL" id="KAH9415388.1"/>
    </source>
</evidence>
<accession>A0ABQ8IYJ2</accession>